<dbReference type="Proteomes" id="UP001224359">
    <property type="component" value="Unassembled WGS sequence"/>
</dbReference>
<comment type="function">
    <text evidence="9 10">This protein specifically catalyzes the removal of signal peptides from prolipoproteins.</text>
</comment>
<feature type="transmembrane region" description="Helical" evidence="9">
    <location>
        <begin position="71"/>
        <end position="89"/>
    </location>
</feature>
<evidence type="ECO:0000256" key="1">
    <source>
        <dbReference type="ARBA" id="ARBA00006139"/>
    </source>
</evidence>
<dbReference type="EC" id="3.4.23.36" evidence="9"/>
<dbReference type="HAMAP" id="MF_00161">
    <property type="entry name" value="LspA"/>
    <property type="match status" value="1"/>
</dbReference>
<comment type="similarity">
    <text evidence="1 9 11">Belongs to the peptidase A8 family.</text>
</comment>
<keyword evidence="3 9" id="KW-0645">Protease</keyword>
<dbReference type="PANTHER" id="PTHR33695:SF1">
    <property type="entry name" value="LIPOPROTEIN SIGNAL PEPTIDASE"/>
    <property type="match status" value="1"/>
</dbReference>
<keyword evidence="5 9" id="KW-0064">Aspartyl protease</keyword>
<keyword evidence="8 9" id="KW-0472">Membrane</keyword>
<dbReference type="EMBL" id="JAUSTQ010000003">
    <property type="protein sequence ID" value="MDQ0159165.1"/>
    <property type="molecule type" value="Genomic_DNA"/>
</dbReference>
<gene>
    <name evidence="9" type="primary">lspA</name>
    <name evidence="12" type="ORF">J2S77_001129</name>
</gene>
<comment type="catalytic activity">
    <reaction evidence="9 10">
        <text>Release of signal peptides from bacterial membrane prolipoproteins. Hydrolyzes -Xaa-Yaa-Zaa-|-(S,diacylglyceryl)Cys-, in which Xaa is hydrophobic (preferably Leu), and Yaa (Ala or Ser) and Zaa (Gly or Ala) have small, neutral side chains.</text>
        <dbReference type="EC" id="3.4.23.36"/>
    </reaction>
</comment>
<dbReference type="Pfam" id="PF01252">
    <property type="entry name" value="Peptidase_A8"/>
    <property type="match status" value="1"/>
</dbReference>
<evidence type="ECO:0000256" key="5">
    <source>
        <dbReference type="ARBA" id="ARBA00022750"/>
    </source>
</evidence>
<comment type="subcellular location">
    <subcellularLocation>
        <location evidence="9">Cell membrane</location>
        <topology evidence="9">Multi-pass membrane protein</topology>
    </subcellularLocation>
</comment>
<organism evidence="12 13">
    <name type="scientific">Alkalibacillus salilacus</name>
    <dbReference type="NCBI Taxonomy" id="284582"/>
    <lineage>
        <taxon>Bacteria</taxon>
        <taxon>Bacillati</taxon>
        <taxon>Bacillota</taxon>
        <taxon>Bacilli</taxon>
        <taxon>Bacillales</taxon>
        <taxon>Bacillaceae</taxon>
        <taxon>Alkalibacillus</taxon>
    </lineage>
</organism>
<dbReference type="PROSITE" id="PS00855">
    <property type="entry name" value="SPASE_II"/>
    <property type="match status" value="1"/>
</dbReference>
<accession>A0ABT9VEC3</accession>
<dbReference type="GO" id="GO:0004190">
    <property type="term" value="F:aspartic-type endopeptidase activity"/>
    <property type="evidence" value="ECO:0007669"/>
    <property type="project" value="UniProtKB-EC"/>
</dbReference>
<feature type="active site" evidence="9">
    <location>
        <position position="124"/>
    </location>
</feature>
<evidence type="ECO:0000256" key="2">
    <source>
        <dbReference type="ARBA" id="ARBA00022475"/>
    </source>
</evidence>
<feature type="active site" evidence="9">
    <location>
        <position position="142"/>
    </location>
</feature>
<reference evidence="12 13" key="1">
    <citation type="submission" date="2023-07" db="EMBL/GenBank/DDBJ databases">
        <title>Genomic Encyclopedia of Type Strains, Phase IV (KMG-IV): sequencing the most valuable type-strain genomes for metagenomic binning, comparative biology and taxonomic classification.</title>
        <authorList>
            <person name="Goeker M."/>
        </authorList>
    </citation>
    <scope>NUCLEOTIDE SEQUENCE [LARGE SCALE GENOMIC DNA]</scope>
    <source>
        <strain evidence="12 13">DSM 16460</strain>
    </source>
</reference>
<evidence type="ECO:0000256" key="6">
    <source>
        <dbReference type="ARBA" id="ARBA00022801"/>
    </source>
</evidence>
<proteinExistence type="inferred from homology"/>
<comment type="pathway">
    <text evidence="9">Protein modification; lipoprotein biosynthesis (signal peptide cleavage).</text>
</comment>
<keyword evidence="7 9" id="KW-1133">Transmembrane helix</keyword>
<dbReference type="NCBIfam" id="TIGR00077">
    <property type="entry name" value="lspA"/>
    <property type="match status" value="1"/>
</dbReference>
<sequence>MQEEKSEYGGHDALIYYILALFLIALDQVTKWVVVETMNVRDSIEVIPGFFHITSHRNSGAAWGMLEDQMWLFYIVTLFVVGVIVYYMIQYRHGYRLLNIGLAFILGGAIGNFIDRLRIQEVIDFFDFMIFNYNFPIFNVADSALTVGVILIIILMLYDEWQNKKGEKHDGKTTN</sequence>
<evidence type="ECO:0000256" key="3">
    <source>
        <dbReference type="ARBA" id="ARBA00022670"/>
    </source>
</evidence>
<dbReference type="InterPro" id="IPR001872">
    <property type="entry name" value="Peptidase_A8"/>
</dbReference>
<dbReference type="PANTHER" id="PTHR33695">
    <property type="entry name" value="LIPOPROTEIN SIGNAL PEPTIDASE"/>
    <property type="match status" value="1"/>
</dbReference>
<feature type="transmembrane region" description="Helical" evidence="9">
    <location>
        <begin position="96"/>
        <end position="114"/>
    </location>
</feature>
<name>A0ABT9VEC3_9BACI</name>
<protein>
    <recommendedName>
        <fullName evidence="9">Lipoprotein signal peptidase</fullName>
        <ecNumber evidence="9">3.4.23.36</ecNumber>
    </recommendedName>
    <alternativeName>
        <fullName evidence="9">Prolipoprotein signal peptidase</fullName>
    </alternativeName>
    <alternativeName>
        <fullName evidence="9">Signal peptidase II</fullName>
        <shortName evidence="9">SPase II</shortName>
    </alternativeName>
</protein>
<keyword evidence="6 9" id="KW-0378">Hydrolase</keyword>
<evidence type="ECO:0000256" key="10">
    <source>
        <dbReference type="RuleBase" id="RU000594"/>
    </source>
</evidence>
<evidence type="ECO:0000313" key="13">
    <source>
        <dbReference type="Proteomes" id="UP001224359"/>
    </source>
</evidence>
<evidence type="ECO:0000256" key="7">
    <source>
        <dbReference type="ARBA" id="ARBA00022989"/>
    </source>
</evidence>
<keyword evidence="4 9" id="KW-0812">Transmembrane</keyword>
<evidence type="ECO:0000256" key="4">
    <source>
        <dbReference type="ARBA" id="ARBA00022692"/>
    </source>
</evidence>
<dbReference type="PRINTS" id="PR00781">
    <property type="entry name" value="LIPOSIGPTASE"/>
</dbReference>
<evidence type="ECO:0000313" key="12">
    <source>
        <dbReference type="EMBL" id="MDQ0159165.1"/>
    </source>
</evidence>
<comment type="caution">
    <text evidence="12">The sequence shown here is derived from an EMBL/GenBank/DDBJ whole genome shotgun (WGS) entry which is preliminary data.</text>
</comment>
<feature type="transmembrane region" description="Helical" evidence="9">
    <location>
        <begin position="134"/>
        <end position="158"/>
    </location>
</feature>
<evidence type="ECO:0000256" key="11">
    <source>
        <dbReference type="RuleBase" id="RU004181"/>
    </source>
</evidence>
<evidence type="ECO:0000256" key="8">
    <source>
        <dbReference type="ARBA" id="ARBA00023136"/>
    </source>
</evidence>
<evidence type="ECO:0000256" key="9">
    <source>
        <dbReference type="HAMAP-Rule" id="MF_00161"/>
    </source>
</evidence>
<feature type="transmembrane region" description="Helical" evidence="9">
    <location>
        <begin position="14"/>
        <end position="34"/>
    </location>
</feature>
<keyword evidence="13" id="KW-1185">Reference proteome</keyword>
<keyword evidence="2 9" id="KW-1003">Cell membrane</keyword>